<dbReference type="AlphaFoldDB" id="A0A1I8ERK7"/>
<protein>
    <submittedName>
        <fullName evidence="1">Uncharacterized protein</fullName>
    </submittedName>
</protein>
<reference evidence="1" key="1">
    <citation type="submission" date="2016-11" db="UniProtKB">
        <authorList>
            <consortium name="WormBaseParasite"/>
        </authorList>
    </citation>
    <scope>IDENTIFICATION</scope>
    <source>
        <strain evidence="1">pt0022</strain>
    </source>
</reference>
<evidence type="ECO:0000313" key="1">
    <source>
        <dbReference type="WBParaSite" id="maker-PairedContig_4310-snap-gene-0.2-mRNA-1"/>
    </source>
</evidence>
<sequence length="42" mass="5350">MLLRQKYFDHQKLPYVQQIWMKNCKKSLKRKIKIQFRLQGKR</sequence>
<organism evidence="1">
    <name type="scientific">Wuchereria bancrofti</name>
    <dbReference type="NCBI Taxonomy" id="6293"/>
    <lineage>
        <taxon>Eukaryota</taxon>
        <taxon>Metazoa</taxon>
        <taxon>Ecdysozoa</taxon>
        <taxon>Nematoda</taxon>
        <taxon>Chromadorea</taxon>
        <taxon>Rhabditida</taxon>
        <taxon>Spirurina</taxon>
        <taxon>Spiruromorpha</taxon>
        <taxon>Filarioidea</taxon>
        <taxon>Onchocercidae</taxon>
        <taxon>Wuchereria</taxon>
    </lineage>
</organism>
<proteinExistence type="predicted"/>
<accession>A0A1I8ERK7</accession>
<name>A0A1I8ERK7_WUCBA</name>
<dbReference type="WBParaSite" id="maker-PairedContig_4310-snap-gene-0.2-mRNA-1">
    <property type="protein sequence ID" value="maker-PairedContig_4310-snap-gene-0.2-mRNA-1"/>
    <property type="gene ID" value="maker-PairedContig_4310-snap-gene-0.2"/>
</dbReference>